<feature type="domain" description="Pseudouridine synthase I TruA alpha/beta" evidence="8">
    <location>
        <begin position="144"/>
        <end position="243"/>
    </location>
</feature>
<dbReference type="EMBL" id="CEKZ01000004">
    <property type="protein sequence ID" value="CEP41246.1"/>
    <property type="molecule type" value="Genomic_DNA"/>
</dbReference>
<evidence type="ECO:0000313" key="9">
    <source>
        <dbReference type="EMBL" id="CEP41246.1"/>
    </source>
</evidence>
<dbReference type="RefSeq" id="WP_055335675.1">
    <property type="nucleotide sequence ID" value="NZ_CDNF01000006.1"/>
</dbReference>
<protein>
    <recommendedName>
        <fullName evidence="4">tRNA pseudouridine synthase A</fullName>
        <ecNumber evidence="4">5.4.99.12</ecNumber>
    </recommendedName>
    <alternativeName>
        <fullName evidence="4">tRNA pseudouridine(38-40) synthase</fullName>
    </alternativeName>
    <alternativeName>
        <fullName evidence="4">tRNA pseudouridylate synthase I</fullName>
    </alternativeName>
    <alternativeName>
        <fullName evidence="4">tRNA-uridine isomerase I</fullName>
    </alternativeName>
</protein>
<comment type="catalytic activity">
    <reaction evidence="4 7">
        <text>uridine(38/39/40) in tRNA = pseudouridine(38/39/40) in tRNA</text>
        <dbReference type="Rhea" id="RHEA:22376"/>
        <dbReference type="Rhea" id="RHEA-COMP:10085"/>
        <dbReference type="Rhea" id="RHEA-COMP:10087"/>
        <dbReference type="ChEBI" id="CHEBI:65314"/>
        <dbReference type="ChEBI" id="CHEBI:65315"/>
        <dbReference type="EC" id="5.4.99.12"/>
    </reaction>
</comment>
<dbReference type="InterPro" id="IPR020094">
    <property type="entry name" value="TruA/RsuA/RluB/E/F_N"/>
</dbReference>
<dbReference type="OrthoDB" id="9811823at2"/>
<dbReference type="GO" id="GO:0160147">
    <property type="term" value="F:tRNA pseudouridine(38-40) synthase activity"/>
    <property type="evidence" value="ECO:0007669"/>
    <property type="project" value="UniProtKB-EC"/>
</dbReference>
<comment type="similarity">
    <text evidence="1 4 7">Belongs to the tRNA pseudouridine synthase TruA family.</text>
</comment>
<feature type="active site" description="Nucleophile" evidence="4 5">
    <location>
        <position position="52"/>
    </location>
</feature>
<dbReference type="EC" id="5.4.99.12" evidence="4"/>
<name>A0A0C7QHY6_PARSO</name>
<feature type="domain" description="Pseudouridine synthase I TruA alpha/beta" evidence="8">
    <location>
        <begin position="8"/>
        <end position="103"/>
    </location>
</feature>
<dbReference type="InterPro" id="IPR020097">
    <property type="entry name" value="PsdUridine_synth_TruA_a/b_dom"/>
</dbReference>
<reference evidence="9 10" key="1">
    <citation type="submission" date="2015-01" db="EMBL/GenBank/DDBJ databases">
        <authorList>
            <person name="Aslett A.Martin."/>
            <person name="De Silva Nishadi"/>
        </authorList>
    </citation>
    <scope>NUCLEOTIDE SEQUENCE [LARGE SCALE GENOMIC DNA]</scope>
    <source>
        <strain evidence="9 10">R28058</strain>
    </source>
</reference>
<evidence type="ECO:0000256" key="7">
    <source>
        <dbReference type="RuleBase" id="RU003792"/>
    </source>
</evidence>
<evidence type="ECO:0000256" key="4">
    <source>
        <dbReference type="HAMAP-Rule" id="MF_00171"/>
    </source>
</evidence>
<evidence type="ECO:0000256" key="6">
    <source>
        <dbReference type="PIRSR" id="PIRSR001430-2"/>
    </source>
</evidence>
<dbReference type="PANTHER" id="PTHR11142">
    <property type="entry name" value="PSEUDOURIDYLATE SYNTHASE"/>
    <property type="match status" value="1"/>
</dbReference>
<dbReference type="PIRSF" id="PIRSF001430">
    <property type="entry name" value="tRNA_psdUrid_synth"/>
    <property type="match status" value="1"/>
</dbReference>
<evidence type="ECO:0000256" key="1">
    <source>
        <dbReference type="ARBA" id="ARBA00009375"/>
    </source>
</evidence>
<evidence type="ECO:0000256" key="3">
    <source>
        <dbReference type="ARBA" id="ARBA00023235"/>
    </source>
</evidence>
<dbReference type="Pfam" id="PF01416">
    <property type="entry name" value="PseudoU_synth_1"/>
    <property type="match status" value="2"/>
</dbReference>
<dbReference type="CDD" id="cd02570">
    <property type="entry name" value="PseudoU_synth_EcTruA"/>
    <property type="match status" value="1"/>
</dbReference>
<dbReference type="AlphaFoldDB" id="A0A0C7QHY6"/>
<dbReference type="GO" id="GO:0003723">
    <property type="term" value="F:RNA binding"/>
    <property type="evidence" value="ECO:0007669"/>
    <property type="project" value="InterPro"/>
</dbReference>
<dbReference type="NCBIfam" id="TIGR00071">
    <property type="entry name" value="hisT_truA"/>
    <property type="match status" value="1"/>
</dbReference>
<keyword evidence="2 4" id="KW-0819">tRNA processing</keyword>
<dbReference type="SUPFAM" id="SSF55120">
    <property type="entry name" value="Pseudouridine synthase"/>
    <property type="match status" value="1"/>
</dbReference>
<dbReference type="InterPro" id="IPR020095">
    <property type="entry name" value="PsdUridine_synth_TruA_C"/>
</dbReference>
<comment type="function">
    <text evidence="4">Formation of pseudouridine at positions 38, 39 and 40 in the anticodon stem and loop of transfer RNAs.</text>
</comment>
<comment type="subunit">
    <text evidence="4">Homodimer.</text>
</comment>
<sequence>MRNIKLTIQYNGKNYCGWQKQNDSLGIQGTIEQAIKEITNEDVKITGSGRTDAGVHALGQVANFNTETNIPVENIPNALNSKLPKDISIISAEEMPLDFHSRYCAKGKTYRYMIYNNTYRTPIYNNISYFVKYDLDLEKMKKEAKSLIGTYDFKGFMSSGSSVKDTVRTIYDIQIIKQEDLIVIEVQGNGFLYNMVRIIVGTLVDIGRGRINSDMSSIIESKSRSMAGHTAPAQGLFLKKVDY</sequence>
<dbReference type="PANTHER" id="PTHR11142:SF0">
    <property type="entry name" value="TRNA PSEUDOURIDINE SYNTHASE-LIKE 1"/>
    <property type="match status" value="1"/>
</dbReference>
<comment type="caution">
    <text evidence="4">Lacks conserved residue(s) required for the propagation of feature annotation.</text>
</comment>
<dbReference type="Proteomes" id="UP000049127">
    <property type="component" value="Unassembled WGS sequence"/>
</dbReference>
<keyword evidence="3 4" id="KW-0413">Isomerase</keyword>
<gene>
    <name evidence="9" type="primary">truA1</name>
    <name evidence="4" type="synonym">truA</name>
    <name evidence="9" type="ORF">R28058_34691</name>
</gene>
<evidence type="ECO:0000256" key="2">
    <source>
        <dbReference type="ARBA" id="ARBA00022694"/>
    </source>
</evidence>
<dbReference type="InterPro" id="IPR001406">
    <property type="entry name" value="PsdUridine_synth_TruA"/>
</dbReference>
<evidence type="ECO:0000313" key="10">
    <source>
        <dbReference type="Proteomes" id="UP000049127"/>
    </source>
</evidence>
<evidence type="ECO:0000256" key="5">
    <source>
        <dbReference type="PIRSR" id="PIRSR001430-1"/>
    </source>
</evidence>
<accession>A0A0C7QHY6</accession>
<dbReference type="FunFam" id="3.30.70.580:FF:000001">
    <property type="entry name" value="tRNA pseudouridine synthase A"/>
    <property type="match status" value="1"/>
</dbReference>
<dbReference type="Gene3D" id="3.30.70.660">
    <property type="entry name" value="Pseudouridine synthase I, catalytic domain, C-terminal subdomain"/>
    <property type="match status" value="1"/>
</dbReference>
<dbReference type="GO" id="GO:0031119">
    <property type="term" value="P:tRNA pseudouridine synthesis"/>
    <property type="evidence" value="ECO:0007669"/>
    <property type="project" value="UniProtKB-UniRule"/>
</dbReference>
<dbReference type="InterPro" id="IPR020103">
    <property type="entry name" value="PsdUridine_synth_cat_dom_sf"/>
</dbReference>
<organism evidence="9 10">
    <name type="scientific">Paraclostridium sordellii</name>
    <name type="common">Clostridium sordellii</name>
    <dbReference type="NCBI Taxonomy" id="1505"/>
    <lineage>
        <taxon>Bacteria</taxon>
        <taxon>Bacillati</taxon>
        <taxon>Bacillota</taxon>
        <taxon>Clostridia</taxon>
        <taxon>Peptostreptococcales</taxon>
        <taxon>Peptostreptococcaceae</taxon>
        <taxon>Paraclostridium</taxon>
    </lineage>
</organism>
<dbReference type="Gene3D" id="3.30.70.580">
    <property type="entry name" value="Pseudouridine synthase I, catalytic domain, N-terminal subdomain"/>
    <property type="match status" value="1"/>
</dbReference>
<feature type="binding site" evidence="4 6">
    <location>
        <position position="110"/>
    </location>
    <ligand>
        <name>substrate</name>
    </ligand>
</feature>
<evidence type="ECO:0000259" key="8">
    <source>
        <dbReference type="Pfam" id="PF01416"/>
    </source>
</evidence>
<proteinExistence type="inferred from homology"/>
<dbReference type="HAMAP" id="MF_00171">
    <property type="entry name" value="TruA"/>
    <property type="match status" value="1"/>
</dbReference>